<protein>
    <submittedName>
        <fullName evidence="1">Uncharacterized protein</fullName>
    </submittedName>
</protein>
<dbReference type="EMBL" id="BGZK01001374">
    <property type="protein sequence ID" value="GBP78556.1"/>
    <property type="molecule type" value="Genomic_DNA"/>
</dbReference>
<accession>A0A4C1YQM1</accession>
<dbReference type="Proteomes" id="UP000299102">
    <property type="component" value="Unassembled WGS sequence"/>
</dbReference>
<evidence type="ECO:0000313" key="1">
    <source>
        <dbReference type="EMBL" id="GBP78556.1"/>
    </source>
</evidence>
<keyword evidence="2" id="KW-1185">Reference proteome</keyword>
<comment type="caution">
    <text evidence="1">The sequence shown here is derived from an EMBL/GenBank/DDBJ whole genome shotgun (WGS) entry which is preliminary data.</text>
</comment>
<reference evidence="1 2" key="1">
    <citation type="journal article" date="2019" name="Commun. Biol.">
        <title>The bagworm genome reveals a unique fibroin gene that provides high tensile strength.</title>
        <authorList>
            <person name="Kono N."/>
            <person name="Nakamura H."/>
            <person name="Ohtoshi R."/>
            <person name="Tomita M."/>
            <person name="Numata K."/>
            <person name="Arakawa K."/>
        </authorList>
    </citation>
    <scope>NUCLEOTIDE SEQUENCE [LARGE SCALE GENOMIC DNA]</scope>
</reference>
<name>A0A4C1YQM1_EUMVA</name>
<proteinExistence type="predicted"/>
<sequence>MHYLLIVQSLASTAASMHLEGFNWLSGAAGRGRRRGRCRVYGAPAPGRRAVVSCQPGISSGKLQAVTSARVLHNLIKWTAVMQRSKSEESILTSSHRPPPIDMLVKCHRMWLLVRMLSSLFDLCMTAVHFKRRRGRAAGAAGRAARAGALNILLYARNILSNDPEISTYSLIATLAGPQPRPPLL</sequence>
<gene>
    <name evidence="1" type="ORF">EVAR_61567_1</name>
</gene>
<organism evidence="1 2">
    <name type="scientific">Eumeta variegata</name>
    <name type="common">Bagworm moth</name>
    <name type="synonym">Eumeta japonica</name>
    <dbReference type="NCBI Taxonomy" id="151549"/>
    <lineage>
        <taxon>Eukaryota</taxon>
        <taxon>Metazoa</taxon>
        <taxon>Ecdysozoa</taxon>
        <taxon>Arthropoda</taxon>
        <taxon>Hexapoda</taxon>
        <taxon>Insecta</taxon>
        <taxon>Pterygota</taxon>
        <taxon>Neoptera</taxon>
        <taxon>Endopterygota</taxon>
        <taxon>Lepidoptera</taxon>
        <taxon>Glossata</taxon>
        <taxon>Ditrysia</taxon>
        <taxon>Tineoidea</taxon>
        <taxon>Psychidae</taxon>
        <taxon>Oiketicinae</taxon>
        <taxon>Eumeta</taxon>
    </lineage>
</organism>
<dbReference type="AlphaFoldDB" id="A0A4C1YQM1"/>
<evidence type="ECO:0000313" key="2">
    <source>
        <dbReference type="Proteomes" id="UP000299102"/>
    </source>
</evidence>